<proteinExistence type="predicted"/>
<accession>A0AAX2J343</accession>
<dbReference type="Pfam" id="PF16960">
    <property type="entry name" value="HpuA"/>
    <property type="match status" value="1"/>
</dbReference>
<dbReference type="InterPro" id="IPR011250">
    <property type="entry name" value="OMP/PagP_B-barrel"/>
</dbReference>
<sequence>MKLNSKHTLTVAMLPFLLNACAGGGNVSVPEIIVPQIVARALDKTSASVQAKPDANVATFSSNSDSKIEQYTISEPSIIPGVLRVEDELVYTLASGKSYRFDKFNTLVLTSQSTPGIRKLPNVQAMTPTDDGGRIIACCDSSVSGMLFSDLKASRFGIWMSPTGQAEVFSGGKLAVAADLQGSNVNGQPKGKATYQVVALRSKGNHAVTSTFESTYTSSSYATAVNVSRLTVNFNTNKLGGTIIGNQDFGAPVEMKDVTLNGSKFSGTAESAGKIGRVEGGLFGEAWRSPYSGNFYYNGAGGKEIGGVITFPADKSLNTAFGGVRSNYDDKTDSQDLTPVNN</sequence>
<dbReference type="Gene3D" id="2.40.160.90">
    <property type="match status" value="1"/>
</dbReference>
<reference evidence="3 4" key="1">
    <citation type="submission" date="2018-06" db="EMBL/GenBank/DDBJ databases">
        <authorList>
            <consortium name="Pathogen Informatics"/>
            <person name="Doyle S."/>
        </authorList>
    </citation>
    <scope>NUCLEOTIDE SEQUENCE [LARGE SCALE GENOMIC DNA]</scope>
    <source>
        <strain evidence="3 4">NCTC10529</strain>
    </source>
</reference>
<dbReference type="SUPFAM" id="SSF56925">
    <property type="entry name" value="OMPA-like"/>
    <property type="match status" value="1"/>
</dbReference>
<dbReference type="GeneID" id="93262393"/>
<dbReference type="AlphaFoldDB" id="A0AAX2J343"/>
<dbReference type="EMBL" id="LS483426">
    <property type="protein sequence ID" value="SQH24899.1"/>
    <property type="molecule type" value="Genomic_DNA"/>
</dbReference>
<dbReference type="Proteomes" id="UP000248598">
    <property type="component" value="Chromosome 1"/>
</dbReference>
<dbReference type="RefSeq" id="WP_003785725.1">
    <property type="nucleotide sequence ID" value="NZ_CP045141.1"/>
</dbReference>
<name>A0AAX2J343_KINKI</name>
<feature type="signal peptide" evidence="2">
    <location>
        <begin position="1"/>
        <end position="22"/>
    </location>
</feature>
<dbReference type="InterPro" id="IPR031586">
    <property type="entry name" value="HpuA"/>
</dbReference>
<evidence type="ECO:0000313" key="3">
    <source>
        <dbReference type="EMBL" id="SQH24899.1"/>
    </source>
</evidence>
<gene>
    <name evidence="3" type="ORF">NCTC10529_01094</name>
</gene>
<comment type="subcellular location">
    <subcellularLocation>
        <location evidence="1">Cell outer membrane</location>
    </subcellularLocation>
</comment>
<keyword evidence="2" id="KW-0732">Signal</keyword>
<evidence type="ECO:0008006" key="5">
    <source>
        <dbReference type="Google" id="ProtNLM"/>
    </source>
</evidence>
<evidence type="ECO:0000256" key="1">
    <source>
        <dbReference type="ARBA" id="ARBA00004442"/>
    </source>
</evidence>
<evidence type="ECO:0000256" key="2">
    <source>
        <dbReference type="SAM" id="SignalP"/>
    </source>
</evidence>
<protein>
    <recommendedName>
        <fullName evidence="5">Hemoglobin-haptoglobin-utilization protein</fullName>
    </recommendedName>
</protein>
<dbReference type="GO" id="GO:0009279">
    <property type="term" value="C:cell outer membrane"/>
    <property type="evidence" value="ECO:0007669"/>
    <property type="project" value="UniProtKB-SubCell"/>
</dbReference>
<evidence type="ECO:0000313" key="4">
    <source>
        <dbReference type="Proteomes" id="UP000248598"/>
    </source>
</evidence>
<feature type="chain" id="PRO_5044027593" description="Hemoglobin-haptoglobin-utilization protein" evidence="2">
    <location>
        <begin position="23"/>
        <end position="342"/>
    </location>
</feature>
<organism evidence="3 4">
    <name type="scientific">Kingella kingae</name>
    <dbReference type="NCBI Taxonomy" id="504"/>
    <lineage>
        <taxon>Bacteria</taxon>
        <taxon>Pseudomonadati</taxon>
        <taxon>Pseudomonadota</taxon>
        <taxon>Betaproteobacteria</taxon>
        <taxon>Neisseriales</taxon>
        <taxon>Neisseriaceae</taxon>
        <taxon>Kingella</taxon>
    </lineage>
</organism>